<feature type="region of interest" description="Disordered" evidence="2">
    <location>
        <begin position="1"/>
        <end position="33"/>
    </location>
</feature>
<dbReference type="InterPro" id="IPR001878">
    <property type="entry name" value="Znf_CCHC"/>
</dbReference>
<dbReference type="Proteomes" id="UP000504610">
    <property type="component" value="Unplaced"/>
</dbReference>
<accession>A0A9W3CMK0</accession>
<evidence type="ECO:0000313" key="4">
    <source>
        <dbReference type="Proteomes" id="UP000504610"/>
    </source>
</evidence>
<proteinExistence type="predicted"/>
<dbReference type="GeneID" id="130502022"/>
<dbReference type="GO" id="GO:0003676">
    <property type="term" value="F:nucleic acid binding"/>
    <property type="evidence" value="ECO:0007669"/>
    <property type="project" value="InterPro"/>
</dbReference>
<keyword evidence="4" id="KW-1185">Reference proteome</keyword>
<sequence length="445" mass="51355">MESEEETEEYNTSEVDWGEEAGQDCWSDGDDHTDSSWCVNSVPEYALNVEQEYQEEEQEPLDQYSSCYGPKSQVTYVGSSEEKFYVQACPRRMKTTMSTPARPYQGNRSSHIQSNQWNHNGNHLRQNRLDTLTMQFSGHKGGPSAYLRWEDDMEQWFIAWRIPEKLQPSYASDTLVGEAYKWWSQLDADRLYYNDPPFTWAELKRLMYRQFVERAQHNQKVSTNRVVQPQVLQPAIKRQSSKPVHTPQVKQNQGEYFKSLEPPEVICYRCQGHGHLAKYCPTKRAVKLAKETNLEVSDSFTSMDDSFDRIDKKFEELLNLMKARYNSVSSNSMTVLTHLSSAQEVENISGTNMEIKEQEPNLAVQASPRLEIFQVPTNDEVISELTVNNPTYQNTGMMHLHSVQNVDAGLSEGQENVSERLEQEEIILKPDPLQVLINVRKNQAV</sequence>
<dbReference type="RefSeq" id="XP_056852821.1">
    <property type="nucleotide sequence ID" value="XM_056996841.1"/>
</dbReference>
<dbReference type="AlphaFoldDB" id="A0A9W3CMK0"/>
<feature type="domain" description="CCHC-type" evidence="3">
    <location>
        <begin position="267"/>
        <end position="281"/>
    </location>
</feature>
<dbReference type="PROSITE" id="PS50158">
    <property type="entry name" value="ZF_CCHC"/>
    <property type="match status" value="1"/>
</dbReference>
<dbReference type="Gene3D" id="4.10.60.10">
    <property type="entry name" value="Zinc finger, CCHC-type"/>
    <property type="match status" value="1"/>
</dbReference>
<evidence type="ECO:0000256" key="2">
    <source>
        <dbReference type="SAM" id="MobiDB-lite"/>
    </source>
</evidence>
<name>A0A9W3CMK0_RAPSA</name>
<dbReference type="RefSeq" id="XP_056854152.1">
    <property type="nucleotide sequence ID" value="XM_056998172.1"/>
</dbReference>
<keyword evidence="1" id="KW-0862">Zinc</keyword>
<protein>
    <submittedName>
        <fullName evidence="5">Uncharacterized protein LOC130502022</fullName>
    </submittedName>
    <submittedName>
        <fullName evidence="6">Uncharacterized protein LOC130503550</fullName>
    </submittedName>
</protein>
<dbReference type="SUPFAM" id="SSF57756">
    <property type="entry name" value="Retrovirus zinc finger-like domains"/>
    <property type="match status" value="1"/>
</dbReference>
<evidence type="ECO:0000313" key="5">
    <source>
        <dbReference type="RefSeq" id="XP_056852821.1"/>
    </source>
</evidence>
<gene>
    <name evidence="5" type="primary">LOC130502022</name>
    <name evidence="6" type="synonym">LOC130503550</name>
</gene>
<keyword evidence="1" id="KW-0479">Metal-binding</keyword>
<organism evidence="4 5">
    <name type="scientific">Raphanus sativus</name>
    <name type="common">Radish</name>
    <name type="synonym">Raphanus raphanistrum var. sativus</name>
    <dbReference type="NCBI Taxonomy" id="3726"/>
    <lineage>
        <taxon>Eukaryota</taxon>
        <taxon>Viridiplantae</taxon>
        <taxon>Streptophyta</taxon>
        <taxon>Embryophyta</taxon>
        <taxon>Tracheophyta</taxon>
        <taxon>Spermatophyta</taxon>
        <taxon>Magnoliopsida</taxon>
        <taxon>eudicotyledons</taxon>
        <taxon>Gunneridae</taxon>
        <taxon>Pentapetalae</taxon>
        <taxon>rosids</taxon>
        <taxon>malvids</taxon>
        <taxon>Brassicales</taxon>
        <taxon>Brassicaceae</taxon>
        <taxon>Brassiceae</taxon>
        <taxon>Raphanus</taxon>
    </lineage>
</organism>
<dbReference type="KEGG" id="rsz:130503550"/>
<keyword evidence="1" id="KW-0863">Zinc-finger</keyword>
<feature type="compositionally biased region" description="Acidic residues" evidence="2">
    <location>
        <begin position="1"/>
        <end position="22"/>
    </location>
</feature>
<evidence type="ECO:0000256" key="1">
    <source>
        <dbReference type="PROSITE-ProRule" id="PRU00047"/>
    </source>
</evidence>
<dbReference type="InterPro" id="IPR036875">
    <property type="entry name" value="Znf_CCHC_sf"/>
</dbReference>
<reference evidence="5 6" key="1">
    <citation type="submission" date="2025-04" db="UniProtKB">
        <authorList>
            <consortium name="RefSeq"/>
        </authorList>
    </citation>
    <scope>IDENTIFICATION</scope>
    <source>
        <tissue evidence="5 6">Leaf</tissue>
    </source>
</reference>
<dbReference type="GO" id="GO:0008270">
    <property type="term" value="F:zinc ion binding"/>
    <property type="evidence" value="ECO:0007669"/>
    <property type="project" value="UniProtKB-KW"/>
</dbReference>
<dbReference type="OrthoDB" id="1110087at2759"/>
<dbReference type="KEGG" id="rsz:130502022"/>
<evidence type="ECO:0000313" key="6">
    <source>
        <dbReference type="RefSeq" id="XP_056854152.1"/>
    </source>
</evidence>
<evidence type="ECO:0000259" key="3">
    <source>
        <dbReference type="PROSITE" id="PS50158"/>
    </source>
</evidence>